<evidence type="ECO:0000313" key="1">
    <source>
        <dbReference type="EMBL" id="MCL9685109.1"/>
    </source>
</evidence>
<dbReference type="Proteomes" id="UP001139721">
    <property type="component" value="Unassembled WGS sequence"/>
</dbReference>
<protein>
    <submittedName>
        <fullName evidence="1">Uncharacterized protein</fullName>
    </submittedName>
</protein>
<dbReference type="EMBL" id="JAJKBJ010000019">
    <property type="protein sequence ID" value="MCL9685109.1"/>
    <property type="molecule type" value="Genomic_DNA"/>
</dbReference>
<proteinExistence type="predicted"/>
<name>A0A9X2D2H3_9GAMM</name>
<keyword evidence="2" id="KW-1185">Reference proteome</keyword>
<organism evidence="1 2">
    <name type="scientific">Legionella maioricensis</name>
    <dbReference type="NCBI Taxonomy" id="2896528"/>
    <lineage>
        <taxon>Bacteria</taxon>
        <taxon>Pseudomonadati</taxon>
        <taxon>Pseudomonadota</taxon>
        <taxon>Gammaproteobacteria</taxon>
        <taxon>Legionellales</taxon>
        <taxon>Legionellaceae</taxon>
        <taxon>Legionella</taxon>
    </lineage>
</organism>
<gene>
    <name evidence="1" type="ORF">LOX96_13465</name>
</gene>
<dbReference type="AlphaFoldDB" id="A0A9X2D2H3"/>
<dbReference type="RefSeq" id="WP_250423020.1">
    <property type="nucleotide sequence ID" value="NZ_JAJKBJ010000019.1"/>
</dbReference>
<comment type="caution">
    <text evidence="1">The sequence shown here is derived from an EMBL/GenBank/DDBJ whole genome shotgun (WGS) entry which is preliminary data.</text>
</comment>
<reference evidence="1" key="1">
    <citation type="submission" date="2021-11" db="EMBL/GenBank/DDBJ databases">
        <title>Legionella maioricencis sp. nov., a new species isolated from hot water samples in Mallorca.</title>
        <authorList>
            <person name="Crespi S."/>
            <person name="Drasar V."/>
            <person name="Salva-Serra F."/>
            <person name="Jaen-Luchoro D."/>
            <person name="Pineiro-Iglesias B."/>
            <person name="Aliaga F."/>
            <person name="Fernandez-Juarez V."/>
            <person name="Coll G."/>
            <person name="Moore E.R.B."/>
            <person name="Bennasar-Figueras A."/>
        </authorList>
    </citation>
    <scope>NUCLEOTIDE SEQUENCE</scope>
    <source>
        <strain evidence="1">HCPI-6</strain>
    </source>
</reference>
<sequence length="151" mass="17810">MAMDHVTFCKLLTQSKETFNSMQFEGDAILLDEINQTNIENTNEVKELIQLWEAYELFYNSHIELVQEILPMENLTPPQSRELDAYCNEVMDQCATLRERMQPFINRFLENYETTFGPIFNSDNSYHFFQPHNFNAFNSPVENNTSQNSFN</sequence>
<evidence type="ECO:0000313" key="2">
    <source>
        <dbReference type="Proteomes" id="UP001139721"/>
    </source>
</evidence>
<accession>A0A9X2D2H3</accession>